<sequence>MHKYIFGAFINLMFMMGAQAEMLELRGELTQGSLLRGSAPSGSEIWLDGKPILISDDGHFVFGFNRDAKLEHQLTWRDPEGNHHEKNLKLTSREYDIQRIDGLASKMVSPPQEVLERIRQDNVQVAAARARRDVRTDFSQDFIWPAQGPISGVYGSQRVLNGQPKRPHYGVDVAAPTGTPVYAPADGVVTLFVPDMYYSGGTMIIDHGLGVSSTFLHLSKGLVKEGDIVNQGQLVAEIGATGRVTGAHLDWRMNWMNVRIDPALLVPKR</sequence>
<dbReference type="EC" id="3.4.24.-" evidence="2"/>
<dbReference type="InterPro" id="IPR011055">
    <property type="entry name" value="Dup_hybrid_motif"/>
</dbReference>
<dbReference type="InterPro" id="IPR016047">
    <property type="entry name" value="M23ase_b-sheet_dom"/>
</dbReference>
<dbReference type="FunFam" id="2.70.70.10:FF:000019">
    <property type="entry name" value="M23 family peptidase"/>
    <property type="match status" value="1"/>
</dbReference>
<accession>A0A857JMK7</accession>
<dbReference type="KEGG" id="pmes:FX988_03556"/>
<keyword evidence="3" id="KW-1185">Reference proteome</keyword>
<dbReference type="InterPro" id="IPR050570">
    <property type="entry name" value="Cell_wall_metabolism_enzyme"/>
</dbReference>
<name>A0A857JMK7_9ALTE</name>
<dbReference type="OrthoDB" id="9805070at2"/>
<dbReference type="SUPFAM" id="SSF51261">
    <property type="entry name" value="Duplicated hybrid motif"/>
    <property type="match status" value="1"/>
</dbReference>
<dbReference type="AlphaFoldDB" id="A0A857JMK7"/>
<feature type="domain" description="M23ase beta-sheet core" evidence="1">
    <location>
        <begin position="167"/>
        <end position="262"/>
    </location>
</feature>
<dbReference type="EMBL" id="CP047656">
    <property type="protein sequence ID" value="QHJ13295.1"/>
    <property type="molecule type" value="Genomic_DNA"/>
</dbReference>
<dbReference type="RefSeq" id="WP_160181400.1">
    <property type="nucleotide sequence ID" value="NZ_CP047656.1"/>
</dbReference>
<keyword evidence="2" id="KW-0378">Hydrolase</keyword>
<dbReference type="Pfam" id="PF01551">
    <property type="entry name" value="Peptidase_M23"/>
    <property type="match status" value="1"/>
</dbReference>
<evidence type="ECO:0000313" key="3">
    <source>
        <dbReference type="Proteomes" id="UP000464524"/>
    </source>
</evidence>
<dbReference type="PANTHER" id="PTHR21666">
    <property type="entry name" value="PEPTIDASE-RELATED"/>
    <property type="match status" value="1"/>
</dbReference>
<evidence type="ECO:0000259" key="1">
    <source>
        <dbReference type="Pfam" id="PF01551"/>
    </source>
</evidence>
<reference evidence="2 3" key="1">
    <citation type="submission" date="2019-12" db="EMBL/GenBank/DDBJ databases">
        <title>Genome sequencing and assembly of endphytes of Porphyra tenera.</title>
        <authorList>
            <person name="Park J.M."/>
            <person name="Shin R."/>
            <person name="Jo S.H."/>
        </authorList>
    </citation>
    <scope>NUCLEOTIDE SEQUENCE [LARGE SCALE GENOMIC DNA]</scope>
    <source>
        <strain evidence="2 3">GPM4</strain>
    </source>
</reference>
<dbReference type="GO" id="GO:0004222">
    <property type="term" value="F:metalloendopeptidase activity"/>
    <property type="evidence" value="ECO:0007669"/>
    <property type="project" value="TreeGrafter"/>
</dbReference>
<evidence type="ECO:0000313" key="2">
    <source>
        <dbReference type="EMBL" id="QHJ13295.1"/>
    </source>
</evidence>
<dbReference type="PANTHER" id="PTHR21666:SF285">
    <property type="entry name" value="M23 FAMILY METALLOPEPTIDASE"/>
    <property type="match status" value="1"/>
</dbReference>
<protein>
    <submittedName>
        <fullName evidence="2">Murein DD-endopeptidase MepM</fullName>
        <ecNumber evidence="2">3.4.24.-</ecNumber>
    </submittedName>
</protein>
<proteinExistence type="predicted"/>
<dbReference type="CDD" id="cd12797">
    <property type="entry name" value="M23_peptidase"/>
    <property type="match status" value="1"/>
</dbReference>
<dbReference type="Gene3D" id="2.70.70.10">
    <property type="entry name" value="Glucose Permease (Domain IIA)"/>
    <property type="match status" value="1"/>
</dbReference>
<dbReference type="Proteomes" id="UP000464524">
    <property type="component" value="Chromosome"/>
</dbReference>
<gene>
    <name evidence="2" type="ORF">FX988_03556</name>
</gene>
<organism evidence="2 3">
    <name type="scientific">Paraglaciecola mesophila</name>
    <dbReference type="NCBI Taxonomy" id="197222"/>
    <lineage>
        <taxon>Bacteria</taxon>
        <taxon>Pseudomonadati</taxon>
        <taxon>Pseudomonadota</taxon>
        <taxon>Gammaproteobacteria</taxon>
        <taxon>Alteromonadales</taxon>
        <taxon>Alteromonadaceae</taxon>
        <taxon>Paraglaciecola</taxon>
    </lineage>
</organism>